<dbReference type="InterPro" id="IPR009721">
    <property type="entry name" value="O-acyltransferase_WSD1_C"/>
</dbReference>
<dbReference type="PANTHER" id="PTHR31650:SF34">
    <property type="entry name" value="O-ACYLTRANSFERASE WSD1-LIKE ISOFORM X1"/>
    <property type="match status" value="1"/>
</dbReference>
<dbReference type="EMBL" id="CAUOFW020005647">
    <property type="protein sequence ID" value="CAK9171071.1"/>
    <property type="molecule type" value="Genomic_DNA"/>
</dbReference>
<proteinExistence type="predicted"/>
<name>A0ABC8TQ52_9AQUA</name>
<dbReference type="Proteomes" id="UP001642360">
    <property type="component" value="Unassembled WGS sequence"/>
</dbReference>
<dbReference type="InterPro" id="IPR045034">
    <property type="entry name" value="O-acyltransferase_WSD1-like"/>
</dbReference>
<sequence length="246" mass="27197">MTPTPWGSPPTHDYYCGTPYLGDQGQTINDVITGIIFFGTRLYMQSTSNASGEADSTALVVLNTRAVGGYKSVSEMLKPDAKMLWGNQLTFLHIPIPNLTVAESSDPLNFIWKAHQLIKRKRNSFAFHLTSMFLETLRRLRGPQAASWYVYNSFKNTSTVISNLIGPVEKLALANHPVSGMYYTVVGSPQDLTITMVSYMGKLWVAMAMEKSFINSHKLKACIEDAYEMVLKTAIQKSSPQGAAGN</sequence>
<protein>
    <recommendedName>
        <fullName evidence="1">O-acyltransferase WSD1 C-terminal domain-containing protein</fullName>
    </recommendedName>
</protein>
<dbReference type="AlphaFoldDB" id="A0ABC8TQ52"/>
<dbReference type="Pfam" id="PF06974">
    <property type="entry name" value="WS_DGAT_C"/>
    <property type="match status" value="1"/>
</dbReference>
<comment type="caution">
    <text evidence="2">The sequence shown here is derived from an EMBL/GenBank/DDBJ whole genome shotgun (WGS) entry which is preliminary data.</text>
</comment>
<dbReference type="PANTHER" id="PTHR31650">
    <property type="entry name" value="O-ACYLTRANSFERASE (WSD1-LIKE) FAMILY PROTEIN"/>
    <property type="match status" value="1"/>
</dbReference>
<evidence type="ECO:0000259" key="1">
    <source>
        <dbReference type="Pfam" id="PF06974"/>
    </source>
</evidence>
<keyword evidence="3" id="KW-1185">Reference proteome</keyword>
<evidence type="ECO:0000313" key="3">
    <source>
        <dbReference type="Proteomes" id="UP001642360"/>
    </source>
</evidence>
<gene>
    <name evidence="2" type="ORF">ILEXP_LOCUS40602</name>
</gene>
<evidence type="ECO:0000313" key="2">
    <source>
        <dbReference type="EMBL" id="CAK9171071.1"/>
    </source>
</evidence>
<accession>A0ABC8TQ52</accession>
<reference evidence="2 3" key="1">
    <citation type="submission" date="2024-02" db="EMBL/GenBank/DDBJ databases">
        <authorList>
            <person name="Vignale AGUSTIN F."/>
            <person name="Sosa J E."/>
            <person name="Modenutti C."/>
        </authorList>
    </citation>
    <scope>NUCLEOTIDE SEQUENCE [LARGE SCALE GENOMIC DNA]</scope>
</reference>
<organism evidence="2 3">
    <name type="scientific">Ilex paraguariensis</name>
    <name type="common">yerba mate</name>
    <dbReference type="NCBI Taxonomy" id="185542"/>
    <lineage>
        <taxon>Eukaryota</taxon>
        <taxon>Viridiplantae</taxon>
        <taxon>Streptophyta</taxon>
        <taxon>Embryophyta</taxon>
        <taxon>Tracheophyta</taxon>
        <taxon>Spermatophyta</taxon>
        <taxon>Magnoliopsida</taxon>
        <taxon>eudicotyledons</taxon>
        <taxon>Gunneridae</taxon>
        <taxon>Pentapetalae</taxon>
        <taxon>asterids</taxon>
        <taxon>campanulids</taxon>
        <taxon>Aquifoliales</taxon>
        <taxon>Aquifoliaceae</taxon>
        <taxon>Ilex</taxon>
    </lineage>
</organism>
<feature type="domain" description="O-acyltransferase WSD1 C-terminal" evidence="1">
    <location>
        <begin position="85"/>
        <end position="229"/>
    </location>
</feature>